<reference evidence="1" key="4">
    <citation type="journal article" date="2001" name="Nature">
        <title>Functional annotation of a full-length mouse cDNA collection.</title>
        <authorList>
            <consortium name="The RIKEN Genome Exploration Research Group Phase II Team and the FANTOM Consortium"/>
        </authorList>
    </citation>
    <scope>NUCLEOTIDE SEQUENCE</scope>
    <source>
        <strain evidence="1">C57BL/6J</strain>
        <tissue evidence="1">Testis</tissue>
    </source>
</reference>
<name>Q8C617_MOUSE</name>
<reference evidence="1" key="6">
    <citation type="submission" date="2002-04" db="EMBL/GenBank/DDBJ databases">
        <authorList>
            <person name="Adachi J."/>
            <person name="Aizawa K."/>
            <person name="Akimura T."/>
            <person name="Arakawa T."/>
            <person name="Bono H."/>
            <person name="Carninci P."/>
            <person name="Fukuda S."/>
            <person name="Furuno M."/>
            <person name="Hanagaki T."/>
            <person name="Hara A."/>
            <person name="Hashizume W."/>
            <person name="Hayashida K."/>
            <person name="Hayatsu N."/>
            <person name="Hiramoto K."/>
            <person name="Hiraoka T."/>
            <person name="Hirozane T."/>
            <person name="Hori F."/>
            <person name="Imotani K."/>
            <person name="Ishii Y."/>
            <person name="Itoh M."/>
            <person name="Kagawa I."/>
            <person name="Kasukawa T."/>
            <person name="Katoh H."/>
            <person name="Kawai J."/>
            <person name="Kojima Y."/>
            <person name="Kondo S."/>
            <person name="Konno H."/>
            <person name="Kouda M."/>
            <person name="Koya S."/>
            <person name="Kurihara C."/>
            <person name="Matsuyama T."/>
            <person name="Miyazaki A."/>
            <person name="Murata M."/>
            <person name="Nakamura M."/>
            <person name="Nishi K."/>
            <person name="Nomura K."/>
            <person name="Numazaki R."/>
            <person name="Ohno M."/>
            <person name="Ohsato N."/>
            <person name="Okazaki Y."/>
            <person name="Saito R."/>
            <person name="Saitoh H."/>
            <person name="Sakai C."/>
            <person name="Sakai K."/>
            <person name="Sakazume N."/>
            <person name="Sano H."/>
            <person name="Sasaki D."/>
            <person name="Shibata K."/>
            <person name="Shinagawa A."/>
            <person name="Shiraki T."/>
            <person name="Sogabe Y."/>
            <person name="Tagami M."/>
            <person name="Tagawa A."/>
            <person name="Takahashi F."/>
            <person name="Takaku-Akahira S."/>
            <person name="Takeda Y."/>
            <person name="Tanaka T."/>
            <person name="Tomaru A."/>
            <person name="Toya T."/>
            <person name="Yasunishi A."/>
            <person name="Muramatsu M."/>
            <person name="Hayashizaki Y."/>
        </authorList>
    </citation>
    <scope>NUCLEOTIDE SEQUENCE</scope>
    <source>
        <strain evidence="1">C57BL/6J</strain>
        <tissue evidence="1">Testis</tissue>
    </source>
</reference>
<reference evidence="1" key="5">
    <citation type="journal article" date="2002" name="Nature">
        <title>Analysis of the mouse transcriptome based on functional annotation of 60,770 full-length cDNAs.</title>
        <authorList>
            <consortium name="The FANTOM Consortium and the RIKEN Genome Exploration Research Group Phase I and II Team"/>
        </authorList>
    </citation>
    <scope>NUCLEOTIDE SEQUENCE</scope>
    <source>
        <strain evidence="1">C57BL/6J</strain>
        <tissue evidence="1">Testis</tissue>
    </source>
</reference>
<proteinExistence type="evidence at transcript level"/>
<dbReference type="AlphaFoldDB" id="Q8C617"/>
<reference evidence="1" key="7">
    <citation type="journal article" date="2005" name="Science">
        <title>The Transcriptional Landscape of the Mammalian Genome.</title>
        <authorList>
            <consortium name="The FANTOM Consortium"/>
            <consortium name="Riken Genome Exploration Research Group and Genome Science Group (Genome Network Project Core Group)"/>
        </authorList>
    </citation>
    <scope>NUCLEOTIDE SEQUENCE</scope>
    <source>
        <strain evidence="1">C57BL/6J</strain>
        <tissue evidence="1">Testis</tissue>
    </source>
</reference>
<organism evidence="1">
    <name type="scientific">Mus musculus</name>
    <name type="common">Mouse</name>
    <dbReference type="NCBI Taxonomy" id="10090"/>
    <lineage>
        <taxon>Eukaryota</taxon>
        <taxon>Metazoa</taxon>
        <taxon>Chordata</taxon>
        <taxon>Craniata</taxon>
        <taxon>Vertebrata</taxon>
        <taxon>Euteleostomi</taxon>
        <taxon>Mammalia</taxon>
        <taxon>Eutheria</taxon>
        <taxon>Euarchontoglires</taxon>
        <taxon>Glires</taxon>
        <taxon>Rodentia</taxon>
        <taxon>Myomorpha</taxon>
        <taxon>Muroidea</taxon>
        <taxon>Muridae</taxon>
        <taxon>Murinae</taxon>
        <taxon>Mus</taxon>
        <taxon>Mus</taxon>
    </lineage>
</organism>
<dbReference type="OrthoDB" id="10290419at2759"/>
<evidence type="ECO:0000313" key="2">
    <source>
        <dbReference type="MGI" id="MGI:1918236"/>
    </source>
</evidence>
<protein>
    <submittedName>
        <fullName evidence="1">Uncharacterized protein</fullName>
    </submittedName>
</protein>
<reference evidence="1" key="1">
    <citation type="journal article" date="1999" name="Methods Enzymol.">
        <title>High-efficiency full-length cDNA cloning.</title>
        <authorList>
            <person name="Carninci P."/>
            <person name="Hayashizaki Y."/>
        </authorList>
    </citation>
    <scope>NUCLEOTIDE SEQUENCE</scope>
    <source>
        <strain evidence="1">C57BL/6J</strain>
        <tissue evidence="1">Testis</tissue>
    </source>
</reference>
<reference evidence="1" key="3">
    <citation type="journal article" date="2000" name="Genome Res.">
        <title>RIKEN integrated sequence analysis (RISA) system--384-format sequencing pipeline with 384 multicapillary sequencer.</title>
        <authorList>
            <person name="Shibata K."/>
            <person name="Itoh M."/>
            <person name="Aizawa K."/>
            <person name="Nagaoka S."/>
            <person name="Sasaki N."/>
            <person name="Carninci P."/>
            <person name="Konno H."/>
            <person name="Akiyama J."/>
            <person name="Nishi K."/>
            <person name="Kitsunai T."/>
            <person name="Tashiro H."/>
            <person name="Itoh M."/>
            <person name="Sumi N."/>
            <person name="Ishii Y."/>
            <person name="Nakamura S."/>
            <person name="Hazama M."/>
            <person name="Nishine T."/>
            <person name="Harada A."/>
            <person name="Yamamoto R."/>
            <person name="Matsumoto H."/>
            <person name="Sakaguchi S."/>
            <person name="Ikegami T."/>
            <person name="Kashiwagi K."/>
            <person name="Fujiwake S."/>
            <person name="Inoue K."/>
            <person name="Togawa Y."/>
            <person name="Izawa M."/>
            <person name="Ohara E."/>
            <person name="Watahiki M."/>
            <person name="Yoneda Y."/>
            <person name="Ishikawa T."/>
            <person name="Ozawa K."/>
            <person name="Tanaka T."/>
            <person name="Matsuura S."/>
            <person name="Kawai J."/>
            <person name="Okazaki Y."/>
            <person name="Muramatsu M."/>
            <person name="Inoue Y."/>
            <person name="Kira A."/>
            <person name="Hayashizaki Y."/>
        </authorList>
    </citation>
    <scope>NUCLEOTIDE SEQUENCE</scope>
    <source>
        <strain evidence="1">C57BL/6J</strain>
        <tissue evidence="1">Testis</tissue>
    </source>
</reference>
<evidence type="ECO:0000313" key="1">
    <source>
        <dbReference type="EMBL" id="BAC36452.1"/>
    </source>
</evidence>
<dbReference type="MGI" id="MGI:1918236">
    <property type="gene designation" value="4931422A03Rik"/>
</dbReference>
<dbReference type="AGR" id="MGI:1918236"/>
<gene>
    <name evidence="2" type="primary">4931422A03Rik</name>
</gene>
<reference evidence="1" key="2">
    <citation type="journal article" date="2000" name="Genome Res.">
        <title>Normalization and subtraction of cap-trapper-selected cDNAs to prepare full-length cDNA libraries for rapid discovery of new genes.</title>
        <authorList>
            <person name="Carninci P."/>
            <person name="Shibata Y."/>
            <person name="Hayatsu N."/>
            <person name="Sugahara Y."/>
            <person name="Shibata K."/>
            <person name="Itoh M."/>
            <person name="Konno H."/>
            <person name="Okazaki Y."/>
            <person name="Muramatsu M."/>
            <person name="Hayashizaki Y."/>
        </authorList>
    </citation>
    <scope>NUCLEOTIDE SEQUENCE</scope>
    <source>
        <strain evidence="1">C57BL/6J</strain>
        <tissue evidence="1">Testis</tissue>
    </source>
</reference>
<sequence length="113" mass="12348">MGCVVREAWEIQKTSQVSHLRGLTVPCSTGSITENPDGKLQKLAGALQCAVDVSGIQIVGCRDAMTMGSKLYLEKMMRTWLLQPVLTHGDLCNHFPAVPIMPDCDCPYSRALN</sequence>
<dbReference type="EMBL" id="AK076716">
    <property type="protein sequence ID" value="BAC36452.1"/>
    <property type="molecule type" value="mRNA"/>
</dbReference>
<accession>Q8C617</accession>
<reference evidence="1" key="8">
    <citation type="journal article" date="2005" name="Science">
        <title>Antisense Transcription in the Mammalian Transcriptome.</title>
        <authorList>
            <consortium name="RIKEN Genome Exploration Research Group and Genome Science Group (Genome Network Project Core Group) and the FANTOM Consortium"/>
        </authorList>
    </citation>
    <scope>NUCLEOTIDE SEQUENCE</scope>
    <source>
        <strain evidence="1">C57BL/6J</strain>
        <tissue evidence="1">Testis</tissue>
    </source>
</reference>